<proteinExistence type="predicted"/>
<dbReference type="InterPro" id="IPR047057">
    <property type="entry name" value="MerR_fam"/>
</dbReference>
<keyword evidence="1" id="KW-0238">DNA-binding</keyword>
<dbReference type="Proteomes" id="UP001180724">
    <property type="component" value="Unassembled WGS sequence"/>
</dbReference>
<reference evidence="3" key="1">
    <citation type="submission" date="2024-05" db="EMBL/GenBank/DDBJ databases">
        <title>30 novel species of actinomycetes from the DSMZ collection.</title>
        <authorList>
            <person name="Nouioui I."/>
        </authorList>
    </citation>
    <scope>NUCLEOTIDE SEQUENCE</scope>
    <source>
        <strain evidence="3">DSM 40712</strain>
    </source>
</reference>
<dbReference type="InterPro" id="IPR000551">
    <property type="entry name" value="MerR-type_HTH_dom"/>
</dbReference>
<evidence type="ECO:0000313" key="3">
    <source>
        <dbReference type="EMBL" id="MDT0609076.1"/>
    </source>
</evidence>
<dbReference type="PRINTS" id="PR00040">
    <property type="entry name" value="HTHMERR"/>
</dbReference>
<accession>A0ABU3AJM3</accession>
<name>A0ABU3AJM3_9ACTN</name>
<sequence>MRIGELSTRTGVSRRSLRYYEDQGLLVSSRSPSGQRHYDEDHVRRVRLIQAFLAAGMSSSTIAEMAPCMAEPSRHRARRALTIMNRERARLSSAMDGIAAARSALDHLIEDNQKYLAKDTDDEPGWTGAEG</sequence>
<dbReference type="PANTHER" id="PTHR30204">
    <property type="entry name" value="REDOX-CYCLING DRUG-SENSING TRANSCRIPTIONAL ACTIVATOR SOXR"/>
    <property type="match status" value="1"/>
</dbReference>
<dbReference type="EMBL" id="JAVRFH010000002">
    <property type="protein sequence ID" value="MDT0609076.1"/>
    <property type="molecule type" value="Genomic_DNA"/>
</dbReference>
<dbReference type="RefSeq" id="WP_311570671.1">
    <property type="nucleotide sequence ID" value="NZ_JAVRFH010000002.1"/>
</dbReference>
<dbReference type="Gene3D" id="1.10.1660.10">
    <property type="match status" value="1"/>
</dbReference>
<keyword evidence="4" id="KW-1185">Reference proteome</keyword>
<evidence type="ECO:0000259" key="2">
    <source>
        <dbReference type="PROSITE" id="PS50937"/>
    </source>
</evidence>
<comment type="caution">
    <text evidence="3">The sequence shown here is derived from an EMBL/GenBank/DDBJ whole genome shotgun (WGS) entry which is preliminary data.</text>
</comment>
<evidence type="ECO:0000313" key="4">
    <source>
        <dbReference type="Proteomes" id="UP001180724"/>
    </source>
</evidence>
<evidence type="ECO:0000256" key="1">
    <source>
        <dbReference type="ARBA" id="ARBA00023125"/>
    </source>
</evidence>
<dbReference type="CDD" id="cd01282">
    <property type="entry name" value="HTH_MerR-like_sg3"/>
    <property type="match status" value="1"/>
</dbReference>
<dbReference type="SUPFAM" id="SSF46955">
    <property type="entry name" value="Putative DNA-binding domain"/>
    <property type="match status" value="1"/>
</dbReference>
<dbReference type="InterPro" id="IPR009061">
    <property type="entry name" value="DNA-bd_dom_put_sf"/>
</dbReference>
<dbReference type="PROSITE" id="PS00552">
    <property type="entry name" value="HTH_MERR_1"/>
    <property type="match status" value="1"/>
</dbReference>
<protein>
    <submittedName>
        <fullName evidence="3">MerR family transcriptional regulator</fullName>
    </submittedName>
</protein>
<gene>
    <name evidence="3" type="ORF">RM812_02335</name>
</gene>
<dbReference type="Pfam" id="PF13411">
    <property type="entry name" value="MerR_1"/>
    <property type="match status" value="1"/>
</dbReference>
<dbReference type="PANTHER" id="PTHR30204:SF97">
    <property type="entry name" value="MERR FAMILY REGULATORY PROTEIN"/>
    <property type="match status" value="1"/>
</dbReference>
<dbReference type="SMART" id="SM00422">
    <property type="entry name" value="HTH_MERR"/>
    <property type="match status" value="1"/>
</dbReference>
<dbReference type="PROSITE" id="PS50937">
    <property type="entry name" value="HTH_MERR_2"/>
    <property type="match status" value="1"/>
</dbReference>
<feature type="domain" description="HTH merR-type" evidence="2">
    <location>
        <begin position="1"/>
        <end position="68"/>
    </location>
</feature>
<organism evidence="3 4">
    <name type="scientific">Streptomyces lancefieldiae</name>
    <dbReference type="NCBI Taxonomy" id="3075520"/>
    <lineage>
        <taxon>Bacteria</taxon>
        <taxon>Bacillati</taxon>
        <taxon>Actinomycetota</taxon>
        <taxon>Actinomycetes</taxon>
        <taxon>Kitasatosporales</taxon>
        <taxon>Streptomycetaceae</taxon>
        <taxon>Streptomyces</taxon>
    </lineage>
</organism>